<evidence type="ECO:0000313" key="2">
    <source>
        <dbReference type="Proteomes" id="UP000006038"/>
    </source>
</evidence>
<dbReference type="Gramene" id="OB10G10610.1">
    <property type="protein sequence ID" value="OB10G10610.1"/>
    <property type="gene ID" value="OB10G10610"/>
</dbReference>
<keyword evidence="2" id="KW-1185">Reference proteome</keyword>
<evidence type="ECO:0000313" key="1">
    <source>
        <dbReference type="EnsemblPlants" id="OB10G10610.1"/>
    </source>
</evidence>
<dbReference type="SUPFAM" id="SSF51430">
    <property type="entry name" value="NAD(P)-linked oxidoreductase"/>
    <property type="match status" value="1"/>
</dbReference>
<proteinExistence type="predicted"/>
<dbReference type="Proteomes" id="UP000006038">
    <property type="component" value="Chromosome 10"/>
</dbReference>
<dbReference type="AlphaFoldDB" id="J3N0L3"/>
<name>J3N0L3_ORYBR</name>
<accession>J3N0L3</accession>
<reference evidence="1" key="1">
    <citation type="journal article" date="2013" name="Nat. Commun.">
        <title>Whole-genome sequencing of Oryza brachyantha reveals mechanisms underlying Oryza genome evolution.</title>
        <authorList>
            <person name="Chen J."/>
            <person name="Huang Q."/>
            <person name="Gao D."/>
            <person name="Wang J."/>
            <person name="Lang Y."/>
            <person name="Liu T."/>
            <person name="Li B."/>
            <person name="Bai Z."/>
            <person name="Luis Goicoechea J."/>
            <person name="Liang C."/>
            <person name="Chen C."/>
            <person name="Zhang W."/>
            <person name="Sun S."/>
            <person name="Liao Y."/>
            <person name="Zhang X."/>
            <person name="Yang L."/>
            <person name="Song C."/>
            <person name="Wang M."/>
            <person name="Shi J."/>
            <person name="Liu G."/>
            <person name="Liu J."/>
            <person name="Zhou H."/>
            <person name="Zhou W."/>
            <person name="Yu Q."/>
            <person name="An N."/>
            <person name="Chen Y."/>
            <person name="Cai Q."/>
            <person name="Wang B."/>
            <person name="Liu B."/>
            <person name="Min J."/>
            <person name="Huang Y."/>
            <person name="Wu H."/>
            <person name="Li Z."/>
            <person name="Zhang Y."/>
            <person name="Yin Y."/>
            <person name="Song W."/>
            <person name="Jiang J."/>
            <person name="Jackson S.A."/>
            <person name="Wing R.A."/>
            <person name="Wang J."/>
            <person name="Chen M."/>
        </authorList>
    </citation>
    <scope>NUCLEOTIDE SEQUENCE [LARGE SCALE GENOMIC DNA]</scope>
    <source>
        <strain evidence="1">cv. IRGC 101232</strain>
    </source>
</reference>
<organism evidence="1">
    <name type="scientific">Oryza brachyantha</name>
    <name type="common">malo sina</name>
    <dbReference type="NCBI Taxonomy" id="4533"/>
    <lineage>
        <taxon>Eukaryota</taxon>
        <taxon>Viridiplantae</taxon>
        <taxon>Streptophyta</taxon>
        <taxon>Embryophyta</taxon>
        <taxon>Tracheophyta</taxon>
        <taxon>Spermatophyta</taxon>
        <taxon>Magnoliopsida</taxon>
        <taxon>Liliopsida</taxon>
        <taxon>Poales</taxon>
        <taxon>Poaceae</taxon>
        <taxon>BOP clade</taxon>
        <taxon>Oryzoideae</taxon>
        <taxon>Oryzeae</taxon>
        <taxon>Oryzinae</taxon>
        <taxon>Oryza</taxon>
    </lineage>
</organism>
<dbReference type="HOGENOM" id="CLU_023205_19_2_1"/>
<protein>
    <submittedName>
        <fullName evidence="1">Uncharacterized protein</fullName>
    </submittedName>
</protein>
<dbReference type="STRING" id="4533.J3N0L3"/>
<dbReference type="EnsemblPlants" id="OB10G10610.1">
    <property type="protein sequence ID" value="OB10G10610.1"/>
    <property type="gene ID" value="OB10G10610"/>
</dbReference>
<dbReference type="InterPro" id="IPR036812">
    <property type="entry name" value="NAD(P)_OxRdtase_dom_sf"/>
</dbReference>
<reference evidence="1" key="2">
    <citation type="submission" date="2013-04" db="UniProtKB">
        <authorList>
            <consortium name="EnsemblPlants"/>
        </authorList>
    </citation>
    <scope>IDENTIFICATION</scope>
</reference>
<dbReference type="Gene3D" id="3.20.20.100">
    <property type="entry name" value="NADP-dependent oxidoreductase domain"/>
    <property type="match status" value="1"/>
</dbReference>
<sequence length="88" mass="9051">MPRVAMGTASFPFDAPQLPAAVRDAVLRAIEAGCGGGVRHRGAALGGRLGAVRSGMVASRDELYITSKLSPAHAHPGHVVPALRATLR</sequence>